<dbReference type="InterPro" id="IPR043128">
    <property type="entry name" value="Rev_trsase/Diguanyl_cyclase"/>
</dbReference>
<dbReference type="InterPro" id="IPR000160">
    <property type="entry name" value="GGDEF_dom"/>
</dbReference>
<feature type="domain" description="GGDEF" evidence="2">
    <location>
        <begin position="284"/>
        <end position="417"/>
    </location>
</feature>
<proteinExistence type="predicted"/>
<dbReference type="SMART" id="SM00448">
    <property type="entry name" value="REC"/>
    <property type="match status" value="2"/>
</dbReference>
<dbReference type="SMART" id="SM00267">
    <property type="entry name" value="GGDEF"/>
    <property type="match status" value="1"/>
</dbReference>
<dbReference type="InterPro" id="IPR011006">
    <property type="entry name" value="CheY-like_superfamily"/>
</dbReference>
<dbReference type="InterPro" id="IPR029787">
    <property type="entry name" value="Nucleotide_cyclase"/>
</dbReference>
<dbReference type="GO" id="GO:1902201">
    <property type="term" value="P:negative regulation of bacterial-type flagellum-dependent cell motility"/>
    <property type="evidence" value="ECO:0007669"/>
    <property type="project" value="TreeGrafter"/>
</dbReference>
<organism evidence="3">
    <name type="scientific">hydrothermal vent metagenome</name>
    <dbReference type="NCBI Taxonomy" id="652676"/>
    <lineage>
        <taxon>unclassified sequences</taxon>
        <taxon>metagenomes</taxon>
        <taxon>ecological metagenomes</taxon>
    </lineage>
</organism>
<dbReference type="SUPFAM" id="SSF55073">
    <property type="entry name" value="Nucleotide cyclase"/>
    <property type="match status" value="1"/>
</dbReference>
<evidence type="ECO:0000313" key="3">
    <source>
        <dbReference type="EMBL" id="SFV58630.1"/>
    </source>
</evidence>
<gene>
    <name evidence="3" type="ORF">MNB_SM-7-1367</name>
</gene>
<feature type="domain" description="Response regulatory" evidence="1">
    <location>
        <begin position="124"/>
        <end position="241"/>
    </location>
</feature>
<dbReference type="InterPro" id="IPR050469">
    <property type="entry name" value="Diguanylate_Cyclase"/>
</dbReference>
<dbReference type="GO" id="GO:0000160">
    <property type="term" value="P:phosphorelay signal transduction system"/>
    <property type="evidence" value="ECO:0007669"/>
    <property type="project" value="InterPro"/>
</dbReference>
<reference evidence="3" key="1">
    <citation type="submission" date="2016-10" db="EMBL/GenBank/DDBJ databases">
        <authorList>
            <person name="de Groot N.N."/>
        </authorList>
    </citation>
    <scope>NUCLEOTIDE SEQUENCE</scope>
</reference>
<dbReference type="CDD" id="cd01949">
    <property type="entry name" value="GGDEF"/>
    <property type="match status" value="1"/>
</dbReference>
<protein>
    <submittedName>
        <fullName evidence="3">Putative two-component response regulator</fullName>
    </submittedName>
</protein>
<dbReference type="PROSITE" id="PS50110">
    <property type="entry name" value="RESPONSE_REGULATORY"/>
    <property type="match status" value="2"/>
</dbReference>
<dbReference type="InterPro" id="IPR001789">
    <property type="entry name" value="Sig_transdc_resp-reg_receiver"/>
</dbReference>
<dbReference type="GO" id="GO:0005886">
    <property type="term" value="C:plasma membrane"/>
    <property type="evidence" value="ECO:0007669"/>
    <property type="project" value="TreeGrafter"/>
</dbReference>
<dbReference type="Pfam" id="PF00990">
    <property type="entry name" value="GGDEF"/>
    <property type="match status" value="1"/>
</dbReference>
<dbReference type="PANTHER" id="PTHR45138:SF9">
    <property type="entry name" value="DIGUANYLATE CYCLASE DGCM-RELATED"/>
    <property type="match status" value="1"/>
</dbReference>
<dbReference type="EMBL" id="FPHB01000042">
    <property type="protein sequence ID" value="SFV58630.1"/>
    <property type="molecule type" value="Genomic_DNA"/>
</dbReference>
<dbReference type="PROSITE" id="PS50887">
    <property type="entry name" value="GGDEF"/>
    <property type="match status" value="1"/>
</dbReference>
<dbReference type="Pfam" id="PF00072">
    <property type="entry name" value="Response_reg"/>
    <property type="match status" value="1"/>
</dbReference>
<accession>A0A1W1BYF6</accession>
<evidence type="ECO:0000259" key="1">
    <source>
        <dbReference type="PROSITE" id="PS50110"/>
    </source>
</evidence>
<dbReference type="Gene3D" id="3.30.70.270">
    <property type="match status" value="1"/>
</dbReference>
<dbReference type="AlphaFoldDB" id="A0A1W1BYF6"/>
<name>A0A1W1BYF6_9ZZZZ</name>
<feature type="domain" description="Response regulatory" evidence="1">
    <location>
        <begin position="3"/>
        <end position="116"/>
    </location>
</feature>
<dbReference type="Gene3D" id="3.40.50.2300">
    <property type="match status" value="2"/>
</dbReference>
<evidence type="ECO:0000259" key="2">
    <source>
        <dbReference type="PROSITE" id="PS50887"/>
    </source>
</evidence>
<sequence>MQRILIIEENKAVANLIAKKIASEFDFEVDIAYKLSEAKLFLSRYSYFIVLTELKLADSPHGEVVDFLLQKKQKVIILTNNIDKDFRKQMLQKNIIDYINKSGAQDINYVISMLKRLQANQKHTVLVADDSMPMRTRYKNMLENLFFRVVTVAHGEEALNYLQTNPNISLVVTDYNMPVVDGLELTKELRLEYDKNALPIIAISSSEDEEVLAKFLKSGANDYIKKPFSKEEFYCRINNTIEAYENVQAVLNSANRDFLTGLYNRRYLFANIEEYLKKAEEEYSKLYLAIVSIDNFKDIVEKYGYEEGDRAIITLSEILRTSTKPQDLVTRFAQEEFCLALFAQNDERALELFEHIRKNIEEFLFTTKDQERIPFIISIGLTYFEDGDDINEVINQADMNLYEAKKSGKNRIVFKKE</sequence>
<dbReference type="GO" id="GO:0043709">
    <property type="term" value="P:cell adhesion involved in single-species biofilm formation"/>
    <property type="evidence" value="ECO:0007669"/>
    <property type="project" value="TreeGrafter"/>
</dbReference>
<dbReference type="PANTHER" id="PTHR45138">
    <property type="entry name" value="REGULATORY COMPONENTS OF SENSORY TRANSDUCTION SYSTEM"/>
    <property type="match status" value="1"/>
</dbReference>
<dbReference type="GO" id="GO:0052621">
    <property type="term" value="F:diguanylate cyclase activity"/>
    <property type="evidence" value="ECO:0007669"/>
    <property type="project" value="TreeGrafter"/>
</dbReference>
<dbReference type="SUPFAM" id="SSF52172">
    <property type="entry name" value="CheY-like"/>
    <property type="match status" value="2"/>
</dbReference>
<dbReference type="NCBIfam" id="TIGR00254">
    <property type="entry name" value="GGDEF"/>
    <property type="match status" value="1"/>
</dbReference>